<reference evidence="2" key="1">
    <citation type="journal article" date="2017" name="Nat. Ecol. Evol.">
        <title>Genome expansion and lineage-specific genetic innovations in the forest pathogenic fungi Armillaria.</title>
        <authorList>
            <person name="Sipos G."/>
            <person name="Prasanna A.N."/>
            <person name="Walter M.C."/>
            <person name="O'Connor E."/>
            <person name="Balint B."/>
            <person name="Krizsan K."/>
            <person name="Kiss B."/>
            <person name="Hess J."/>
            <person name="Varga T."/>
            <person name="Slot J."/>
            <person name="Riley R."/>
            <person name="Boka B."/>
            <person name="Rigling D."/>
            <person name="Barry K."/>
            <person name="Lee J."/>
            <person name="Mihaltcheva S."/>
            <person name="LaButti K."/>
            <person name="Lipzen A."/>
            <person name="Waldron R."/>
            <person name="Moloney N.M."/>
            <person name="Sperisen C."/>
            <person name="Kredics L."/>
            <person name="Vagvoelgyi C."/>
            <person name="Patrignani A."/>
            <person name="Fitzpatrick D."/>
            <person name="Nagy I."/>
            <person name="Doyle S."/>
            <person name="Anderson J.B."/>
            <person name="Grigoriev I.V."/>
            <person name="Gueldener U."/>
            <person name="Muensterkoetter M."/>
            <person name="Nagy L.G."/>
        </authorList>
    </citation>
    <scope>NUCLEOTIDE SEQUENCE [LARGE SCALE GENOMIC DNA]</scope>
    <source>
        <strain evidence="2">C18/9</strain>
    </source>
</reference>
<gene>
    <name evidence="1" type="ORF">ARMOST_15471</name>
</gene>
<proteinExistence type="predicted"/>
<dbReference type="STRING" id="47428.A0A284RTI6"/>
<dbReference type="EMBL" id="FUEG01000016">
    <property type="protein sequence ID" value="SJL12052.1"/>
    <property type="molecule type" value="Genomic_DNA"/>
</dbReference>
<name>A0A284RTI6_ARMOS</name>
<keyword evidence="2" id="KW-1185">Reference proteome</keyword>
<dbReference type="AlphaFoldDB" id="A0A284RTI6"/>
<sequence length="535" mass="56755">MSSLSLARVSDTFIVASMAAADDEKRGLGIRKHDGKITIGLMVSVAYIDSARVRGSIAGALIVVDSSLVVLERDGKSLPSSFSSNWEPKWLPPPPSSLEYLVLPGQPPAFGHQMKEYFHFDPEYVNLNHARGADKIETNPDLSMRLTYQPMHSVVREKVANFIGVSNVNEVVSVPNASHGANMVLKKFIWEAEDVLIHSSTTALPSSEQGITVDGVAAVTTSLVARAQAQPLTSTDSNWIWTGETASPGGAAPNGPRPFRKTIPHTNAKCPVCATIVVIADNCYTLYANGAEIGSSIAYERSGSTSQVHTVGLSPEINNVIAINATNTGGPAGLIVTIHVDYLDGTSETFVTDASWKTPRTATASGFENPSLDKSAWIAANVQGKAGMAPWGAISLPPALDLDKRVYQRGSNHRWKQVLTTDNGYTVYANGQNLGSGSDYTAAQAYSVPQLNPDENLFAVNGVNTGGPAGVIGTILVAFNDGTSVSYVTDSTWKSFVDVPSGFELPATNDDTWAAATISGKYGVSPWGEITVPRA</sequence>
<dbReference type="Gene3D" id="2.60.120.260">
    <property type="entry name" value="Galactose-binding domain-like"/>
    <property type="match status" value="2"/>
</dbReference>
<evidence type="ECO:0000313" key="2">
    <source>
        <dbReference type="Proteomes" id="UP000219338"/>
    </source>
</evidence>
<dbReference type="SUPFAM" id="SSF53383">
    <property type="entry name" value="PLP-dependent transferases"/>
    <property type="match status" value="1"/>
</dbReference>
<protein>
    <submittedName>
        <fullName evidence="1">Uncharacterized protein</fullName>
    </submittedName>
</protein>
<dbReference type="OrthoDB" id="10036721at2759"/>
<dbReference type="Proteomes" id="UP000219338">
    <property type="component" value="Unassembled WGS sequence"/>
</dbReference>
<dbReference type="InterPro" id="IPR015424">
    <property type="entry name" value="PyrdxlP-dep_Trfase"/>
</dbReference>
<accession>A0A284RTI6</accession>
<organism evidence="1 2">
    <name type="scientific">Armillaria ostoyae</name>
    <name type="common">Armillaria root rot fungus</name>
    <dbReference type="NCBI Taxonomy" id="47428"/>
    <lineage>
        <taxon>Eukaryota</taxon>
        <taxon>Fungi</taxon>
        <taxon>Dikarya</taxon>
        <taxon>Basidiomycota</taxon>
        <taxon>Agaricomycotina</taxon>
        <taxon>Agaricomycetes</taxon>
        <taxon>Agaricomycetidae</taxon>
        <taxon>Agaricales</taxon>
        <taxon>Marasmiineae</taxon>
        <taxon>Physalacriaceae</taxon>
        <taxon>Armillaria</taxon>
    </lineage>
</organism>
<evidence type="ECO:0000313" key="1">
    <source>
        <dbReference type="EMBL" id="SJL12052.1"/>
    </source>
</evidence>
<dbReference type="InterPro" id="IPR015421">
    <property type="entry name" value="PyrdxlP-dep_Trfase_major"/>
</dbReference>
<dbReference type="Gene3D" id="3.40.640.10">
    <property type="entry name" value="Type I PLP-dependent aspartate aminotransferase-like (Major domain)"/>
    <property type="match status" value="1"/>
</dbReference>